<dbReference type="RefSeq" id="WP_320501378.1">
    <property type="nucleotide sequence ID" value="NZ_JAXCLX010000002.1"/>
</dbReference>
<keyword evidence="2" id="KW-1185">Reference proteome</keyword>
<reference evidence="1 2" key="1">
    <citation type="journal article" date="2013" name="Antonie Van Leeuwenhoek">
        <title>Dongia rigui sp. nov., isolated from freshwater of a large wetland in Korea.</title>
        <authorList>
            <person name="Baik K.S."/>
            <person name="Hwang Y.M."/>
            <person name="Choi J.S."/>
            <person name="Kwon J."/>
            <person name="Seong C.N."/>
        </authorList>
    </citation>
    <scope>NUCLEOTIDE SEQUENCE [LARGE SCALE GENOMIC DNA]</scope>
    <source>
        <strain evidence="1 2">04SU4-P</strain>
    </source>
</reference>
<dbReference type="SUPFAM" id="SSF141868">
    <property type="entry name" value="EAL domain-like"/>
    <property type="match status" value="1"/>
</dbReference>
<evidence type="ECO:0008006" key="3">
    <source>
        <dbReference type="Google" id="ProtNLM"/>
    </source>
</evidence>
<gene>
    <name evidence="1" type="ORF">SMD31_13275</name>
</gene>
<comment type="caution">
    <text evidence="1">The sequence shown here is derived from an EMBL/GenBank/DDBJ whole genome shotgun (WGS) entry which is preliminary data.</text>
</comment>
<organism evidence="1 2">
    <name type="scientific">Dongia rigui</name>
    <dbReference type="NCBI Taxonomy" id="940149"/>
    <lineage>
        <taxon>Bacteria</taxon>
        <taxon>Pseudomonadati</taxon>
        <taxon>Pseudomonadota</taxon>
        <taxon>Alphaproteobacteria</taxon>
        <taxon>Rhodospirillales</taxon>
        <taxon>Dongiaceae</taxon>
        <taxon>Dongia</taxon>
    </lineage>
</organism>
<proteinExistence type="predicted"/>
<dbReference type="Proteomes" id="UP001271769">
    <property type="component" value="Unassembled WGS sequence"/>
</dbReference>
<dbReference type="EMBL" id="JAXCLX010000002">
    <property type="protein sequence ID" value="MDY0872907.1"/>
    <property type="molecule type" value="Genomic_DNA"/>
</dbReference>
<evidence type="ECO:0000313" key="1">
    <source>
        <dbReference type="EMBL" id="MDY0872907.1"/>
    </source>
</evidence>
<evidence type="ECO:0000313" key="2">
    <source>
        <dbReference type="Proteomes" id="UP001271769"/>
    </source>
</evidence>
<dbReference type="InterPro" id="IPR035919">
    <property type="entry name" value="EAL_sf"/>
</dbReference>
<name>A0ABU5DZZ4_9PROT</name>
<sequence>MSEIDELVDWISNPPINRGMVPYVLVLNLEEFTRTKEGIEFLKAFADRLDEYFSGRGCRLYRLSLASLVMTVADQEVLVSGILSDTKLQLLRMIGRQLPDYFGAVDVNRITQIIDLRRDRPRALETVRRLAAQAANVDQVSNMMDMLLLEHIAKIESAYRQLGDARFADLFLRSQQIAIYEEGKPLHPVMSEFFASMAALRQHLLVGVDMRHNKNVFNQMTVTLDRIILKAIEGIKRPEQRASLNINIESVFSNDFEVFEKRSLNSLRRFNFEFRMGDIMQNFNEFMAARDLIQGRGGTVAIDGIIPSLINVIDLAQLNPNMVKVFWQPGIGPELLRRRAYFDKLRQSGVVLALARVDDEDGYLTGRDLGFGMFQGYHIDKMLSTPTPVPLSEYRGVGR</sequence>
<protein>
    <recommendedName>
        <fullName evidence="3">EAL domain-containing protein</fullName>
    </recommendedName>
</protein>
<accession>A0ABU5DZZ4</accession>